<dbReference type="EMBL" id="AVOT02028457">
    <property type="protein sequence ID" value="MBW0520948.1"/>
    <property type="molecule type" value="Genomic_DNA"/>
</dbReference>
<proteinExistence type="predicted"/>
<protein>
    <submittedName>
        <fullName evidence="1">Uncharacterized protein</fullName>
    </submittedName>
</protein>
<sequence>MKECGHVSLYIADFRSLVSRIGDWVERALIHHLRKGLASIILEQLASHPSRIDSLHDLMDVTLELDTRLFSALSLLSYRHEVFKEIQDFGGDNSVSLLHLFFGNMDLPHLCYHDSLEELWDEEEEPEEVETMMKVLPSDYHQYLDVLSKVKAEKLPPHHACDHHINMEGSPPPVGVIYSLSNQE</sequence>
<comment type="caution">
    <text evidence="1">The sequence shown here is derived from an EMBL/GenBank/DDBJ whole genome shotgun (WGS) entry which is preliminary data.</text>
</comment>
<organism evidence="1 2">
    <name type="scientific">Austropuccinia psidii MF-1</name>
    <dbReference type="NCBI Taxonomy" id="1389203"/>
    <lineage>
        <taxon>Eukaryota</taxon>
        <taxon>Fungi</taxon>
        <taxon>Dikarya</taxon>
        <taxon>Basidiomycota</taxon>
        <taxon>Pucciniomycotina</taxon>
        <taxon>Pucciniomycetes</taxon>
        <taxon>Pucciniales</taxon>
        <taxon>Sphaerophragmiaceae</taxon>
        <taxon>Austropuccinia</taxon>
    </lineage>
</organism>
<keyword evidence="2" id="KW-1185">Reference proteome</keyword>
<dbReference type="Proteomes" id="UP000765509">
    <property type="component" value="Unassembled WGS sequence"/>
</dbReference>
<dbReference type="AlphaFoldDB" id="A0A9Q3EL85"/>
<reference evidence="1" key="1">
    <citation type="submission" date="2021-03" db="EMBL/GenBank/DDBJ databases">
        <title>Draft genome sequence of rust myrtle Austropuccinia psidii MF-1, a brazilian biotype.</title>
        <authorList>
            <person name="Quecine M.C."/>
            <person name="Pachon D.M.R."/>
            <person name="Bonatelli M.L."/>
            <person name="Correr F.H."/>
            <person name="Franceschini L.M."/>
            <person name="Leite T.F."/>
            <person name="Margarido G.R.A."/>
            <person name="Almeida C.A."/>
            <person name="Ferrarezi J.A."/>
            <person name="Labate C.A."/>
        </authorList>
    </citation>
    <scope>NUCLEOTIDE SEQUENCE</scope>
    <source>
        <strain evidence="1">MF-1</strain>
    </source>
</reference>
<name>A0A9Q3EL85_9BASI</name>
<evidence type="ECO:0000313" key="1">
    <source>
        <dbReference type="EMBL" id="MBW0520948.1"/>
    </source>
</evidence>
<evidence type="ECO:0000313" key="2">
    <source>
        <dbReference type="Proteomes" id="UP000765509"/>
    </source>
</evidence>
<accession>A0A9Q3EL85</accession>
<gene>
    <name evidence="1" type="ORF">O181_060663</name>
</gene>